<reference evidence="6" key="2">
    <citation type="submission" date="2020-05" db="UniProtKB">
        <authorList>
            <consortium name="EnsemblMetazoa"/>
        </authorList>
    </citation>
    <scope>IDENTIFICATION</scope>
    <source>
        <strain evidence="6">IAEA</strain>
    </source>
</reference>
<feature type="domain" description="C2H2-type" evidence="4">
    <location>
        <begin position="524"/>
        <end position="552"/>
    </location>
</feature>
<dbReference type="AlphaFoldDB" id="A0A1A9WJ83"/>
<dbReference type="InterPro" id="IPR012934">
    <property type="entry name" value="Znf_AD"/>
</dbReference>
<dbReference type="PROSITE" id="PS50157">
    <property type="entry name" value="ZINC_FINGER_C2H2_2"/>
    <property type="match status" value="5"/>
</dbReference>
<evidence type="ECO:0000313" key="6">
    <source>
        <dbReference type="EnsemblMetazoa" id="GBRI021812-PA"/>
    </source>
</evidence>
<evidence type="ECO:0000256" key="3">
    <source>
        <dbReference type="SAM" id="Coils"/>
    </source>
</evidence>
<keyword evidence="3" id="KW-0175">Coiled coil</keyword>
<feature type="domain" description="C2H2-type" evidence="4">
    <location>
        <begin position="653"/>
        <end position="681"/>
    </location>
</feature>
<proteinExistence type="predicted"/>
<accession>A0A1A9WJ83</accession>
<dbReference type="EnsemblMetazoa" id="GBRI021812-RA">
    <property type="protein sequence ID" value="GBRI021812-PA"/>
    <property type="gene ID" value="GBRI021812"/>
</dbReference>
<evidence type="ECO:0000256" key="2">
    <source>
        <dbReference type="PROSITE-ProRule" id="PRU01263"/>
    </source>
</evidence>
<dbReference type="Proteomes" id="UP000091820">
    <property type="component" value="Unassembled WGS sequence"/>
</dbReference>
<dbReference type="SMART" id="SM00868">
    <property type="entry name" value="zf-AD"/>
    <property type="match status" value="1"/>
</dbReference>
<sequence>MNLNTRMICRLCLKEVNEFKSAFDATDNKLSMAIIISKHFWFELQKNDPISTAICDNCWLKISDFHEFYKSIEEAQKHLSKNIVVKIEHIVEENSIENVMIQSFPIEFSKQENEIEVNEMNDEVPFDIMTDGINDSTSTHLSAEDCQNIGSTLQSNNNYTTLDVKEIVDYRNEKFNDRNGDPFQKEVFIENERIGINGLTKNKRTVKTSGLSRITRSSSKVERSVPLIQKARCSKTVPVKVHKIKKRKTNELSEIAKAVREKDEEIAKFMSLRCELCKSAANNFDSLNNHMLTEHKINGYVRCCNKKFSKRFLLLDHIRNHSNPERFKCEQCNRIYASRNSMRTHFLSKHKNDEEKVFTCSQCPQKFFKKITKPSVKTQRNVALVQKMHCKNSRAKKVLEVEKNNLKKKEKKELSQQAVAIREQSLAFDEEIAKFMSLNCELCKSAATNFNSLHNHMLSEHKINGYVRCCNKKFSKRFALLDHIRHHSNPEHFKCEQCNRVYANRNSMRTHFLSKHKNDEEKVFTCSQCPQKFFKRYLLRKHELFGHSDHKNACVAVDEEIAKFMPLRCELCNEEATNFTALKGHMRAEHSIKGYVRCCNKKFCEHGLLVEHIRAHLNPACYKCEECSLVFPDRQSMRNHFLMEHGKLEDKPFACSQCSDKFITVYLLQRHKAVAHGDHTKTCSSCRKRFDTTAQLSAHVKEQCLCDTCAEVVCGTAALQRHLLKHKGNLAEIGEECS</sequence>
<dbReference type="VEuPathDB" id="VectorBase:GBRI021812"/>
<dbReference type="Pfam" id="PF07776">
    <property type="entry name" value="zf-AD"/>
    <property type="match status" value="1"/>
</dbReference>
<feature type="binding site" evidence="2">
    <location>
        <position position="58"/>
    </location>
    <ligand>
        <name>Zn(2+)</name>
        <dbReference type="ChEBI" id="CHEBI:29105"/>
    </ligand>
</feature>
<feature type="domain" description="ZAD" evidence="5">
    <location>
        <begin position="7"/>
        <end position="82"/>
    </location>
</feature>
<feature type="domain" description="C2H2-type" evidence="4">
    <location>
        <begin position="622"/>
        <end position="650"/>
    </location>
</feature>
<feature type="binding site" evidence="2">
    <location>
        <position position="12"/>
    </location>
    <ligand>
        <name>Zn(2+)</name>
        <dbReference type="ChEBI" id="CHEBI:29105"/>
    </ligand>
</feature>
<dbReference type="SUPFAM" id="SSF57667">
    <property type="entry name" value="beta-beta-alpha zinc fingers"/>
    <property type="match status" value="4"/>
</dbReference>
<feature type="domain" description="C2H2-type" evidence="4">
    <location>
        <begin position="493"/>
        <end position="521"/>
    </location>
</feature>
<dbReference type="SUPFAM" id="SSF57716">
    <property type="entry name" value="Glucocorticoid receptor-like (DNA-binding domain)"/>
    <property type="match status" value="1"/>
</dbReference>
<evidence type="ECO:0008006" key="8">
    <source>
        <dbReference type="Google" id="ProtNLM"/>
    </source>
</evidence>
<keyword evidence="2" id="KW-0479">Metal-binding</keyword>
<keyword evidence="2" id="KW-0862">Zinc</keyword>
<protein>
    <recommendedName>
        <fullName evidence="8">Transcription factor grauzone</fullName>
    </recommendedName>
</protein>
<evidence type="ECO:0000259" key="4">
    <source>
        <dbReference type="PROSITE" id="PS50157"/>
    </source>
</evidence>
<dbReference type="PROSITE" id="PS51915">
    <property type="entry name" value="ZAD"/>
    <property type="match status" value="1"/>
</dbReference>
<evidence type="ECO:0000256" key="1">
    <source>
        <dbReference type="PROSITE-ProRule" id="PRU00042"/>
    </source>
</evidence>
<dbReference type="InterPro" id="IPR039970">
    <property type="entry name" value="TF_Grauzone"/>
</dbReference>
<feature type="binding site" evidence="2">
    <location>
        <position position="9"/>
    </location>
    <ligand>
        <name>Zn(2+)</name>
        <dbReference type="ChEBI" id="CHEBI:29105"/>
    </ligand>
</feature>
<keyword evidence="1" id="KW-0863">Zinc-finger</keyword>
<dbReference type="GO" id="GO:0005634">
    <property type="term" value="C:nucleus"/>
    <property type="evidence" value="ECO:0007669"/>
    <property type="project" value="InterPro"/>
</dbReference>
<dbReference type="PROSITE" id="PS00028">
    <property type="entry name" value="ZINC_FINGER_C2H2_1"/>
    <property type="match status" value="6"/>
</dbReference>
<dbReference type="SMART" id="SM00355">
    <property type="entry name" value="ZnF_C2H2"/>
    <property type="match status" value="13"/>
</dbReference>
<dbReference type="PANTHER" id="PTHR23225">
    <property type="entry name" value="ZINC FINGER PROTEIN"/>
    <property type="match status" value="1"/>
</dbReference>
<keyword evidence="7" id="KW-1185">Reference proteome</keyword>
<reference evidence="7" key="1">
    <citation type="submission" date="2014-03" db="EMBL/GenBank/DDBJ databases">
        <authorList>
            <person name="Aksoy S."/>
            <person name="Warren W."/>
            <person name="Wilson R.K."/>
        </authorList>
    </citation>
    <scope>NUCLEOTIDE SEQUENCE [LARGE SCALE GENOMIC DNA]</scope>
    <source>
        <strain evidence="7">IAEA</strain>
    </source>
</reference>
<dbReference type="Gene3D" id="3.30.160.60">
    <property type="entry name" value="Classic Zinc Finger"/>
    <property type="match status" value="6"/>
</dbReference>
<evidence type="ECO:0000313" key="7">
    <source>
        <dbReference type="Proteomes" id="UP000091820"/>
    </source>
</evidence>
<dbReference type="GO" id="GO:0008270">
    <property type="term" value="F:zinc ion binding"/>
    <property type="evidence" value="ECO:0007669"/>
    <property type="project" value="UniProtKB-UniRule"/>
</dbReference>
<organism evidence="6 7">
    <name type="scientific">Glossina brevipalpis</name>
    <dbReference type="NCBI Taxonomy" id="37001"/>
    <lineage>
        <taxon>Eukaryota</taxon>
        <taxon>Metazoa</taxon>
        <taxon>Ecdysozoa</taxon>
        <taxon>Arthropoda</taxon>
        <taxon>Hexapoda</taxon>
        <taxon>Insecta</taxon>
        <taxon>Pterygota</taxon>
        <taxon>Neoptera</taxon>
        <taxon>Endopterygota</taxon>
        <taxon>Diptera</taxon>
        <taxon>Brachycera</taxon>
        <taxon>Muscomorpha</taxon>
        <taxon>Hippoboscoidea</taxon>
        <taxon>Glossinidae</taxon>
        <taxon>Glossina</taxon>
    </lineage>
</organism>
<feature type="binding site" evidence="2">
    <location>
        <position position="55"/>
    </location>
    <ligand>
        <name>Zn(2+)</name>
        <dbReference type="ChEBI" id="CHEBI:29105"/>
    </ligand>
</feature>
<feature type="domain" description="C2H2-type" evidence="4">
    <location>
        <begin position="327"/>
        <end position="355"/>
    </location>
</feature>
<dbReference type="InterPro" id="IPR036236">
    <property type="entry name" value="Znf_C2H2_sf"/>
</dbReference>
<name>A0A1A9WJ83_9MUSC</name>
<dbReference type="GO" id="GO:0003700">
    <property type="term" value="F:DNA-binding transcription factor activity"/>
    <property type="evidence" value="ECO:0007669"/>
    <property type="project" value="InterPro"/>
</dbReference>
<evidence type="ECO:0000259" key="5">
    <source>
        <dbReference type="PROSITE" id="PS51915"/>
    </source>
</evidence>
<dbReference type="PANTHER" id="PTHR23225:SF2">
    <property type="entry name" value="AT09679P-RELATED"/>
    <property type="match status" value="1"/>
</dbReference>
<dbReference type="InterPro" id="IPR013087">
    <property type="entry name" value="Znf_C2H2_type"/>
</dbReference>
<dbReference type="Gene3D" id="3.40.1800.20">
    <property type="match status" value="1"/>
</dbReference>
<feature type="coiled-coil region" evidence="3">
    <location>
        <begin position="392"/>
        <end position="424"/>
    </location>
</feature>
<dbReference type="STRING" id="37001.A0A1A9WJ83"/>